<evidence type="ECO:0000256" key="1">
    <source>
        <dbReference type="SAM" id="Phobius"/>
    </source>
</evidence>
<evidence type="ECO:0000313" key="2">
    <source>
        <dbReference type="EMBL" id="ROU04900.1"/>
    </source>
</evidence>
<organism evidence="2 3">
    <name type="scientific">Lysobacter enzymogenes</name>
    <dbReference type="NCBI Taxonomy" id="69"/>
    <lineage>
        <taxon>Bacteria</taxon>
        <taxon>Pseudomonadati</taxon>
        <taxon>Pseudomonadota</taxon>
        <taxon>Gammaproteobacteria</taxon>
        <taxon>Lysobacterales</taxon>
        <taxon>Lysobacteraceae</taxon>
        <taxon>Lysobacter</taxon>
    </lineage>
</organism>
<dbReference type="Pfam" id="PF14316">
    <property type="entry name" value="DUF4381"/>
    <property type="match status" value="1"/>
</dbReference>
<proteinExistence type="predicted"/>
<reference evidence="2 3" key="1">
    <citation type="submission" date="2018-10" db="EMBL/GenBank/DDBJ databases">
        <title>The genome of Lysobacter enzymogenes OH11.</title>
        <authorList>
            <person name="Liu F."/>
            <person name="Zhao Y."/>
            <person name="Qian G."/>
            <person name="Chen Y."/>
            <person name="Xu H."/>
        </authorList>
    </citation>
    <scope>NUCLEOTIDE SEQUENCE [LARGE SCALE GENOMIC DNA]</scope>
    <source>
        <strain evidence="2 3">OH11</strain>
    </source>
</reference>
<dbReference type="RefSeq" id="WP_123649546.1">
    <property type="nucleotide sequence ID" value="NZ_RCTY01000055.1"/>
</dbReference>
<name>A0A3N2RBQ7_LYSEN</name>
<protein>
    <submittedName>
        <fullName evidence="2">DUF4381 domain-containing protein</fullName>
    </submittedName>
</protein>
<evidence type="ECO:0000313" key="3">
    <source>
        <dbReference type="Proteomes" id="UP000275910"/>
    </source>
</evidence>
<accession>A0A3N2RBQ7</accession>
<dbReference type="EMBL" id="RCTY01000055">
    <property type="protein sequence ID" value="ROU04900.1"/>
    <property type="molecule type" value="Genomic_DNA"/>
</dbReference>
<keyword evidence="1" id="KW-1133">Transmembrane helix</keyword>
<dbReference type="AlphaFoldDB" id="A0A3N2RBQ7"/>
<dbReference type="InterPro" id="IPR025489">
    <property type="entry name" value="DUF4381"/>
</dbReference>
<sequence>MASPQQLPLRDVHLPGAPSLWPLAPGWWLLLAALAALSLSLWWWQRRRNRRRREAERVFDEALAAATTPVAQVAAISELLRRAGRRRDRAAETLDGQAWLEFLDRGSKRRDFAEGPGRLLLEGGYRRQVDPAQAAALRELARRRFLQWMGVRA</sequence>
<gene>
    <name evidence="2" type="ORF">D9T17_22580</name>
</gene>
<keyword evidence="1" id="KW-0812">Transmembrane</keyword>
<keyword evidence="1" id="KW-0472">Membrane</keyword>
<dbReference type="Proteomes" id="UP000275910">
    <property type="component" value="Unassembled WGS sequence"/>
</dbReference>
<comment type="caution">
    <text evidence="2">The sequence shown here is derived from an EMBL/GenBank/DDBJ whole genome shotgun (WGS) entry which is preliminary data.</text>
</comment>
<feature type="transmembrane region" description="Helical" evidence="1">
    <location>
        <begin position="20"/>
        <end position="44"/>
    </location>
</feature>